<keyword evidence="3" id="KW-1185">Reference proteome</keyword>
<feature type="compositionally biased region" description="Low complexity" evidence="1">
    <location>
        <begin position="42"/>
        <end position="63"/>
    </location>
</feature>
<feature type="compositionally biased region" description="Basic and acidic residues" evidence="1">
    <location>
        <begin position="159"/>
        <end position="169"/>
    </location>
</feature>
<sequence length="326" mass="36331">MQLAPSPVQLHTQVTPSSIINTKLKSTKQSYIPPKSPHNKASSSSKLQVQQQQQQKKTLLQQPKKVKKLSTKEAPLRKASTLSVSSSDLSKTLNCQISRHRSQHGNNSGNSVPNVPDIPAWLTQPPVRNATSSSQQSQQATSSRIGSSPHKKSHSLTKTSRDGNKDISKMLDLLDPTTTTSSSSQPQTRRTSQKQKEESTNSNELSSSSSKQSKKAKIKAATEEALKQFNDLQMVEHKLASQTNEVMARVKHLFQPNMSDEEAFGTLTGDDLLNKNGSGSGYVLKLFKYIQQIIKKKKIIKRRKKKFSSLFFKKIYINKIIFCSKK</sequence>
<feature type="compositionally biased region" description="Low complexity" evidence="1">
    <location>
        <begin position="176"/>
        <end position="190"/>
    </location>
</feature>
<feature type="compositionally biased region" description="Low complexity" evidence="1">
    <location>
        <begin position="200"/>
        <end position="211"/>
    </location>
</feature>
<feature type="compositionally biased region" description="Polar residues" evidence="1">
    <location>
        <begin position="9"/>
        <end position="30"/>
    </location>
</feature>
<protein>
    <submittedName>
        <fullName evidence="2">Uncharacterized protein</fullName>
    </submittedName>
</protein>
<reference evidence="2 3" key="2">
    <citation type="journal article" date="2018" name="New Phytol.">
        <title>High intraspecific genome diversity in the model arbuscular mycorrhizal symbiont Rhizophagus irregularis.</title>
        <authorList>
            <person name="Chen E.C.H."/>
            <person name="Morin E."/>
            <person name="Beaudet D."/>
            <person name="Noel J."/>
            <person name="Yildirir G."/>
            <person name="Ndikumana S."/>
            <person name="Charron P."/>
            <person name="St-Onge C."/>
            <person name="Giorgi J."/>
            <person name="Kruger M."/>
            <person name="Marton T."/>
            <person name="Ropars J."/>
            <person name="Grigoriev I.V."/>
            <person name="Hainaut M."/>
            <person name="Henrissat B."/>
            <person name="Roux C."/>
            <person name="Martin F."/>
            <person name="Corradi N."/>
        </authorList>
    </citation>
    <scope>NUCLEOTIDE SEQUENCE [LARGE SCALE GENOMIC DNA]</scope>
    <source>
        <strain evidence="2 3">DAOM 197198</strain>
    </source>
</reference>
<gene>
    <name evidence="2" type="ORF">GLOIN_2v204384</name>
</gene>
<dbReference type="EMBL" id="AUPC02000146">
    <property type="protein sequence ID" value="POG68829.1"/>
    <property type="molecule type" value="Genomic_DNA"/>
</dbReference>
<proteinExistence type="predicted"/>
<feature type="compositionally biased region" description="Low complexity" evidence="1">
    <location>
        <begin position="80"/>
        <end position="93"/>
    </location>
</feature>
<evidence type="ECO:0000313" key="2">
    <source>
        <dbReference type="EMBL" id="POG68829.1"/>
    </source>
</evidence>
<organism evidence="2 3">
    <name type="scientific">Rhizophagus irregularis (strain DAOM 181602 / DAOM 197198 / MUCL 43194)</name>
    <name type="common">Arbuscular mycorrhizal fungus</name>
    <name type="synonym">Glomus intraradices</name>
    <dbReference type="NCBI Taxonomy" id="747089"/>
    <lineage>
        <taxon>Eukaryota</taxon>
        <taxon>Fungi</taxon>
        <taxon>Fungi incertae sedis</taxon>
        <taxon>Mucoromycota</taxon>
        <taxon>Glomeromycotina</taxon>
        <taxon>Glomeromycetes</taxon>
        <taxon>Glomerales</taxon>
        <taxon>Glomeraceae</taxon>
        <taxon>Rhizophagus</taxon>
    </lineage>
</organism>
<reference evidence="2 3" key="1">
    <citation type="journal article" date="2013" name="Proc. Natl. Acad. Sci. U.S.A.">
        <title>Genome of an arbuscular mycorrhizal fungus provides insight into the oldest plant symbiosis.</title>
        <authorList>
            <person name="Tisserant E."/>
            <person name="Malbreil M."/>
            <person name="Kuo A."/>
            <person name="Kohler A."/>
            <person name="Symeonidi A."/>
            <person name="Balestrini R."/>
            <person name="Charron P."/>
            <person name="Duensing N."/>
            <person name="Frei Dit Frey N."/>
            <person name="Gianinazzi-Pearson V."/>
            <person name="Gilbert L.B."/>
            <person name="Handa Y."/>
            <person name="Herr J.R."/>
            <person name="Hijri M."/>
            <person name="Koul R."/>
            <person name="Kawaguchi M."/>
            <person name="Krajinski F."/>
            <person name="Lammers P.J."/>
            <person name="Masclaux F.G."/>
            <person name="Murat C."/>
            <person name="Morin E."/>
            <person name="Ndikumana S."/>
            <person name="Pagni M."/>
            <person name="Petitpierre D."/>
            <person name="Requena N."/>
            <person name="Rosikiewicz P."/>
            <person name="Riley R."/>
            <person name="Saito K."/>
            <person name="San Clemente H."/>
            <person name="Shapiro H."/>
            <person name="van Tuinen D."/>
            <person name="Becard G."/>
            <person name="Bonfante P."/>
            <person name="Paszkowski U."/>
            <person name="Shachar-Hill Y.Y."/>
            <person name="Tuskan G.A."/>
            <person name="Young P.W."/>
            <person name="Sanders I.R."/>
            <person name="Henrissat B."/>
            <person name="Rensing S.A."/>
            <person name="Grigoriev I.V."/>
            <person name="Corradi N."/>
            <person name="Roux C."/>
            <person name="Martin F."/>
        </authorList>
    </citation>
    <scope>NUCLEOTIDE SEQUENCE [LARGE SCALE GENOMIC DNA]</scope>
    <source>
        <strain evidence="2 3">DAOM 197198</strain>
    </source>
</reference>
<dbReference type="Proteomes" id="UP000018888">
    <property type="component" value="Unassembled WGS sequence"/>
</dbReference>
<feature type="compositionally biased region" description="Polar residues" evidence="1">
    <location>
        <begin position="104"/>
        <end position="113"/>
    </location>
</feature>
<comment type="caution">
    <text evidence="2">The sequence shown here is derived from an EMBL/GenBank/DDBJ whole genome shotgun (WGS) entry which is preliminary data.</text>
</comment>
<feature type="region of interest" description="Disordered" evidence="1">
    <location>
        <begin position="1"/>
        <end position="219"/>
    </location>
</feature>
<name>A0A2P4PTX9_RHIID</name>
<dbReference type="AlphaFoldDB" id="A0A2P4PTX9"/>
<evidence type="ECO:0000256" key="1">
    <source>
        <dbReference type="SAM" id="MobiDB-lite"/>
    </source>
</evidence>
<accession>A0A2P4PTX9</accession>
<feature type="compositionally biased region" description="Low complexity" evidence="1">
    <location>
        <begin position="130"/>
        <end position="143"/>
    </location>
</feature>
<evidence type="ECO:0000313" key="3">
    <source>
        <dbReference type="Proteomes" id="UP000018888"/>
    </source>
</evidence>
<dbReference type="VEuPathDB" id="FungiDB:RhiirFUN_001562"/>